<dbReference type="GO" id="GO:0005739">
    <property type="term" value="C:mitochondrion"/>
    <property type="evidence" value="ECO:0007669"/>
    <property type="project" value="TreeGrafter"/>
</dbReference>
<accession>A0A8H8QWY2</accession>
<keyword evidence="5 6" id="KW-0067">ATP-binding</keyword>
<evidence type="ECO:0000256" key="5">
    <source>
        <dbReference type="ARBA" id="ARBA00022840"/>
    </source>
</evidence>
<dbReference type="PANTHER" id="PTHR19443:SF29">
    <property type="entry name" value="PHOSPHOTRANSFERASE"/>
    <property type="match status" value="1"/>
</dbReference>
<evidence type="ECO:0000256" key="1">
    <source>
        <dbReference type="ARBA" id="ARBA00009225"/>
    </source>
</evidence>
<dbReference type="InterPro" id="IPR022673">
    <property type="entry name" value="Hexokinase_C"/>
</dbReference>
<evidence type="ECO:0000259" key="7">
    <source>
        <dbReference type="Pfam" id="PF00349"/>
    </source>
</evidence>
<dbReference type="PROSITE" id="PS51748">
    <property type="entry name" value="HEXOKINASE_2"/>
    <property type="match status" value="1"/>
</dbReference>
<evidence type="ECO:0000313" key="9">
    <source>
        <dbReference type="EMBL" id="TVY23616.1"/>
    </source>
</evidence>
<dbReference type="GO" id="GO:0005536">
    <property type="term" value="F:D-glucose binding"/>
    <property type="evidence" value="ECO:0007669"/>
    <property type="project" value="InterPro"/>
</dbReference>
<protein>
    <recommendedName>
        <fullName evidence="6">Phosphotransferase</fullName>
        <ecNumber evidence="6">2.7.1.-</ecNumber>
    </recommendedName>
</protein>
<dbReference type="AlphaFoldDB" id="A0A8H8QWY2"/>
<keyword evidence="10" id="KW-1185">Reference proteome</keyword>
<keyword evidence="3 6" id="KW-0547">Nucleotide-binding</keyword>
<dbReference type="Proteomes" id="UP000431533">
    <property type="component" value="Unassembled WGS sequence"/>
</dbReference>
<dbReference type="OrthoDB" id="419537at2759"/>
<dbReference type="GO" id="GO:0006013">
    <property type="term" value="P:mannose metabolic process"/>
    <property type="evidence" value="ECO:0007669"/>
    <property type="project" value="TreeGrafter"/>
</dbReference>
<keyword evidence="4 6" id="KW-0418">Kinase</keyword>
<feature type="domain" description="Hexokinase C-terminal" evidence="8">
    <location>
        <begin position="241"/>
        <end position="528"/>
    </location>
</feature>
<dbReference type="GO" id="GO:0019158">
    <property type="term" value="F:mannokinase activity"/>
    <property type="evidence" value="ECO:0007669"/>
    <property type="project" value="TreeGrafter"/>
</dbReference>
<comment type="caution">
    <text evidence="9">The sequence shown here is derived from an EMBL/GenBank/DDBJ whole genome shotgun (WGS) entry which is preliminary data.</text>
</comment>
<evidence type="ECO:0000256" key="3">
    <source>
        <dbReference type="ARBA" id="ARBA00022741"/>
    </source>
</evidence>
<feature type="domain" description="Hexokinase N-terminal" evidence="7">
    <location>
        <begin position="8"/>
        <end position="229"/>
    </location>
</feature>
<keyword evidence="6" id="KW-0324">Glycolysis</keyword>
<dbReference type="SUPFAM" id="SSF53067">
    <property type="entry name" value="Actin-like ATPase domain"/>
    <property type="match status" value="2"/>
</dbReference>
<dbReference type="Gene3D" id="3.30.420.40">
    <property type="match status" value="1"/>
</dbReference>
<dbReference type="GO" id="GO:0005524">
    <property type="term" value="F:ATP binding"/>
    <property type="evidence" value="ECO:0007669"/>
    <property type="project" value="UniProtKB-UniRule"/>
</dbReference>
<evidence type="ECO:0000259" key="8">
    <source>
        <dbReference type="Pfam" id="PF03727"/>
    </source>
</evidence>
<dbReference type="Pfam" id="PF00349">
    <property type="entry name" value="Hexokinase_1"/>
    <property type="match status" value="1"/>
</dbReference>
<dbReference type="GO" id="GO:0008865">
    <property type="term" value="F:fructokinase activity"/>
    <property type="evidence" value="ECO:0007669"/>
    <property type="project" value="TreeGrafter"/>
</dbReference>
<dbReference type="PANTHER" id="PTHR19443">
    <property type="entry name" value="HEXOKINASE"/>
    <property type="match status" value="1"/>
</dbReference>
<dbReference type="InterPro" id="IPR022672">
    <property type="entry name" value="Hexokinase_N"/>
</dbReference>
<dbReference type="GO" id="GO:0004340">
    <property type="term" value="F:glucokinase activity"/>
    <property type="evidence" value="ECO:0007669"/>
    <property type="project" value="TreeGrafter"/>
</dbReference>
<evidence type="ECO:0000313" key="10">
    <source>
        <dbReference type="Proteomes" id="UP000431533"/>
    </source>
</evidence>
<gene>
    <name evidence="9" type="primary">hxkA_2</name>
    <name evidence="9" type="ORF">LHYA1_G007630</name>
</gene>
<dbReference type="GeneID" id="41987828"/>
<sequence length="544" mass="59524">MSIARQSLDEFLAPLAVDVSKVHSLAKSLCHTFTQLARESQNQFLSTPISDTVLRPENDGEGRYLAIDIGGTNLRVGFIELLGSNNEVQAEVKGNSNGNGDYQYGSRVKIYLEKAWPIGEQLKNNKAEDLFQWIGKCIADVVQDGTQEWGPEKREALPLGVTFSFPMIQHTLSEATLMSMGKGFAITSNLDLGKLLLEGYESTRDPSLPPIKITAIVNDSVATLVSFAYQLRSDPKRKAAMGLIVGTGCNATIPLAISKLHPSKRPAQIKVPDDSEDCPNLKITVNTEWTINGAAPPLHELKFVTPWDTTLDAEGEAPGFQPFEYMTSGRYLGELGRLMVLDYFVNQLQVPLTSLPTKLRQRHGLTTTFFGNLGPHLSYREPSILKQIETELPPANGPDAWHWTYETADMVFKISKAIQKRAAGMTAAAVIALLGCADEIQLSALPSPSTSFANGQSFHTLIEEPAVEELMVGYTGGCIMHFQDYLQDCQQFLDDIMNAEFGASKTKVPRVLLTPCHDGGIIGAGILAGTVMTIDARRDEGYTK</sequence>
<dbReference type="Pfam" id="PF03727">
    <property type="entry name" value="Hexokinase_2"/>
    <property type="match status" value="1"/>
</dbReference>
<dbReference type="GO" id="GO:0001678">
    <property type="term" value="P:intracellular glucose homeostasis"/>
    <property type="evidence" value="ECO:0007669"/>
    <property type="project" value="InterPro"/>
</dbReference>
<organism evidence="9 10">
    <name type="scientific">Lachnellula hyalina</name>
    <dbReference type="NCBI Taxonomy" id="1316788"/>
    <lineage>
        <taxon>Eukaryota</taxon>
        <taxon>Fungi</taxon>
        <taxon>Dikarya</taxon>
        <taxon>Ascomycota</taxon>
        <taxon>Pezizomycotina</taxon>
        <taxon>Leotiomycetes</taxon>
        <taxon>Helotiales</taxon>
        <taxon>Lachnaceae</taxon>
        <taxon>Lachnellula</taxon>
    </lineage>
</organism>
<evidence type="ECO:0000256" key="6">
    <source>
        <dbReference type="RuleBase" id="RU362007"/>
    </source>
</evidence>
<name>A0A8H8QWY2_9HELO</name>
<evidence type="ECO:0000256" key="4">
    <source>
        <dbReference type="ARBA" id="ARBA00022777"/>
    </source>
</evidence>
<dbReference type="Gene3D" id="3.40.367.20">
    <property type="match status" value="1"/>
</dbReference>
<dbReference type="InterPro" id="IPR043129">
    <property type="entry name" value="ATPase_NBD"/>
</dbReference>
<dbReference type="PRINTS" id="PR00475">
    <property type="entry name" value="HEXOKINASE"/>
</dbReference>
<proteinExistence type="inferred from homology"/>
<dbReference type="InterPro" id="IPR001312">
    <property type="entry name" value="Hexokinase"/>
</dbReference>
<dbReference type="EC" id="2.7.1.-" evidence="6"/>
<reference evidence="9 10" key="1">
    <citation type="submission" date="2018-05" db="EMBL/GenBank/DDBJ databases">
        <title>Genome sequencing and assembly of the regulated plant pathogen Lachnellula willkommii and related sister species for the development of diagnostic species identification markers.</title>
        <authorList>
            <person name="Giroux E."/>
            <person name="Bilodeau G."/>
        </authorList>
    </citation>
    <scope>NUCLEOTIDE SEQUENCE [LARGE SCALE GENOMIC DNA]</scope>
    <source>
        <strain evidence="9 10">CBS 185.66</strain>
    </source>
</reference>
<keyword evidence="2 6" id="KW-0808">Transferase</keyword>
<dbReference type="UniPathway" id="UPA00109">
    <property type="reaction ID" value="UER00180"/>
</dbReference>
<dbReference type="GO" id="GO:0006096">
    <property type="term" value="P:glycolytic process"/>
    <property type="evidence" value="ECO:0007669"/>
    <property type="project" value="UniProtKB-UniPathway"/>
</dbReference>
<evidence type="ECO:0000256" key="2">
    <source>
        <dbReference type="ARBA" id="ARBA00022679"/>
    </source>
</evidence>
<dbReference type="EMBL" id="QGMH01000170">
    <property type="protein sequence ID" value="TVY23616.1"/>
    <property type="molecule type" value="Genomic_DNA"/>
</dbReference>
<dbReference type="GO" id="GO:0005829">
    <property type="term" value="C:cytosol"/>
    <property type="evidence" value="ECO:0007669"/>
    <property type="project" value="TreeGrafter"/>
</dbReference>
<dbReference type="RefSeq" id="XP_031002404.1">
    <property type="nucleotide sequence ID" value="XM_031152559.1"/>
</dbReference>
<dbReference type="CDD" id="cd24000">
    <property type="entry name" value="ASKHA_NBD_HK"/>
    <property type="match status" value="1"/>
</dbReference>
<comment type="similarity">
    <text evidence="1 6">Belongs to the hexokinase family.</text>
</comment>
<dbReference type="GO" id="GO:0006006">
    <property type="term" value="P:glucose metabolic process"/>
    <property type="evidence" value="ECO:0007669"/>
    <property type="project" value="TreeGrafter"/>
</dbReference>